<keyword evidence="1" id="KW-0812">Transmembrane</keyword>
<evidence type="ECO:0000313" key="2">
    <source>
        <dbReference type="EnsemblPlants" id="TuG1812G0400000742.01.T01"/>
    </source>
</evidence>
<keyword evidence="1" id="KW-1133">Transmembrane helix</keyword>
<reference evidence="2" key="3">
    <citation type="submission" date="2022-06" db="UniProtKB">
        <authorList>
            <consortium name="EnsemblPlants"/>
        </authorList>
    </citation>
    <scope>IDENTIFICATION</scope>
</reference>
<feature type="transmembrane region" description="Helical" evidence="1">
    <location>
        <begin position="12"/>
        <end position="34"/>
    </location>
</feature>
<accession>A0A8R7U3G8</accession>
<organism evidence="2 3">
    <name type="scientific">Triticum urartu</name>
    <name type="common">Red wild einkorn</name>
    <name type="synonym">Crithodium urartu</name>
    <dbReference type="NCBI Taxonomy" id="4572"/>
    <lineage>
        <taxon>Eukaryota</taxon>
        <taxon>Viridiplantae</taxon>
        <taxon>Streptophyta</taxon>
        <taxon>Embryophyta</taxon>
        <taxon>Tracheophyta</taxon>
        <taxon>Spermatophyta</taxon>
        <taxon>Magnoliopsida</taxon>
        <taxon>Liliopsida</taxon>
        <taxon>Poales</taxon>
        <taxon>Poaceae</taxon>
        <taxon>BOP clade</taxon>
        <taxon>Pooideae</taxon>
        <taxon>Triticodae</taxon>
        <taxon>Triticeae</taxon>
        <taxon>Triticinae</taxon>
        <taxon>Triticum</taxon>
    </lineage>
</organism>
<dbReference type="EnsemblPlants" id="TuG1812G0400000742.01.T01">
    <property type="protein sequence ID" value="TuG1812G0400000742.01.T01"/>
    <property type="gene ID" value="TuG1812G0400000742.01"/>
</dbReference>
<dbReference type="Gramene" id="TuG1812G0400000742.01.T01">
    <property type="protein sequence ID" value="TuG1812G0400000742.01.T01"/>
    <property type="gene ID" value="TuG1812G0400000742.01"/>
</dbReference>
<evidence type="ECO:0000313" key="3">
    <source>
        <dbReference type="Proteomes" id="UP000015106"/>
    </source>
</evidence>
<protein>
    <submittedName>
        <fullName evidence="2">Uncharacterized protein</fullName>
    </submittedName>
</protein>
<dbReference type="AlphaFoldDB" id="A0A8R7U3G8"/>
<keyword evidence="3" id="KW-1185">Reference proteome</keyword>
<sequence>MIHRLCRPHMTRLIGHCWATAVVLLLDGVFLLWLRLPSLATPLSTPEVSN</sequence>
<name>A0A8R7U3G8_TRIUA</name>
<dbReference type="Proteomes" id="UP000015106">
    <property type="component" value="Chromosome 4"/>
</dbReference>
<reference evidence="2" key="2">
    <citation type="submission" date="2018-03" db="EMBL/GenBank/DDBJ databases">
        <title>The Triticum urartu genome reveals the dynamic nature of wheat genome evolution.</title>
        <authorList>
            <person name="Ling H."/>
            <person name="Ma B."/>
            <person name="Shi X."/>
            <person name="Liu H."/>
            <person name="Dong L."/>
            <person name="Sun H."/>
            <person name="Cao Y."/>
            <person name="Gao Q."/>
            <person name="Zheng S."/>
            <person name="Li Y."/>
            <person name="Yu Y."/>
            <person name="Du H."/>
            <person name="Qi M."/>
            <person name="Li Y."/>
            <person name="Yu H."/>
            <person name="Cui Y."/>
            <person name="Wang N."/>
            <person name="Chen C."/>
            <person name="Wu H."/>
            <person name="Zhao Y."/>
            <person name="Zhang J."/>
            <person name="Li Y."/>
            <person name="Zhou W."/>
            <person name="Zhang B."/>
            <person name="Hu W."/>
            <person name="Eijk M."/>
            <person name="Tang J."/>
            <person name="Witsenboer H."/>
            <person name="Zhao S."/>
            <person name="Li Z."/>
            <person name="Zhang A."/>
            <person name="Wang D."/>
            <person name="Liang C."/>
        </authorList>
    </citation>
    <scope>NUCLEOTIDE SEQUENCE [LARGE SCALE GENOMIC DNA]</scope>
    <source>
        <strain evidence="2">cv. G1812</strain>
    </source>
</reference>
<keyword evidence="1" id="KW-0472">Membrane</keyword>
<reference evidence="3" key="1">
    <citation type="journal article" date="2013" name="Nature">
        <title>Draft genome of the wheat A-genome progenitor Triticum urartu.</title>
        <authorList>
            <person name="Ling H.Q."/>
            <person name="Zhao S."/>
            <person name="Liu D."/>
            <person name="Wang J."/>
            <person name="Sun H."/>
            <person name="Zhang C."/>
            <person name="Fan H."/>
            <person name="Li D."/>
            <person name="Dong L."/>
            <person name="Tao Y."/>
            <person name="Gao C."/>
            <person name="Wu H."/>
            <person name="Li Y."/>
            <person name="Cui Y."/>
            <person name="Guo X."/>
            <person name="Zheng S."/>
            <person name="Wang B."/>
            <person name="Yu K."/>
            <person name="Liang Q."/>
            <person name="Yang W."/>
            <person name="Lou X."/>
            <person name="Chen J."/>
            <person name="Feng M."/>
            <person name="Jian J."/>
            <person name="Zhang X."/>
            <person name="Luo G."/>
            <person name="Jiang Y."/>
            <person name="Liu J."/>
            <person name="Wang Z."/>
            <person name="Sha Y."/>
            <person name="Zhang B."/>
            <person name="Wu H."/>
            <person name="Tang D."/>
            <person name="Shen Q."/>
            <person name="Xue P."/>
            <person name="Zou S."/>
            <person name="Wang X."/>
            <person name="Liu X."/>
            <person name="Wang F."/>
            <person name="Yang Y."/>
            <person name="An X."/>
            <person name="Dong Z."/>
            <person name="Zhang K."/>
            <person name="Zhang X."/>
            <person name="Luo M.C."/>
            <person name="Dvorak J."/>
            <person name="Tong Y."/>
            <person name="Wang J."/>
            <person name="Yang H."/>
            <person name="Li Z."/>
            <person name="Wang D."/>
            <person name="Zhang A."/>
            <person name="Wang J."/>
        </authorList>
    </citation>
    <scope>NUCLEOTIDE SEQUENCE</scope>
    <source>
        <strain evidence="3">cv. G1812</strain>
    </source>
</reference>
<evidence type="ECO:0000256" key="1">
    <source>
        <dbReference type="SAM" id="Phobius"/>
    </source>
</evidence>
<proteinExistence type="predicted"/>